<evidence type="ECO:0000256" key="1">
    <source>
        <dbReference type="SAM" id="SignalP"/>
    </source>
</evidence>
<keyword evidence="3" id="KW-1185">Reference proteome</keyword>
<feature type="chain" id="PRO_5046318109" description="DUF1795 domain-containing protein" evidence="1">
    <location>
        <begin position="26"/>
        <end position="174"/>
    </location>
</feature>
<protein>
    <recommendedName>
        <fullName evidence="4">DUF1795 domain-containing protein</fullName>
    </recommendedName>
</protein>
<sequence length="174" mass="18670">MEAMRLFCLVLAVSALSCIGTTASAETQTKWKPFQPSGDGYRIEFPGVPTVKRDTLPSRVGPAPHVEADLTSKGFSYSVELTTYASPSDPEAVLDLMATTVAKAGKVRSQTRLAVGADPARRFDIELPGGKFIATMLVVTDGTHVYQILCTSSRGQENSASVKHFTNSFALVQQ</sequence>
<reference evidence="2 3" key="1">
    <citation type="submission" date="2024-06" db="EMBL/GenBank/DDBJ databases">
        <authorList>
            <person name="Kim D.-U."/>
        </authorList>
    </citation>
    <scope>NUCLEOTIDE SEQUENCE [LARGE SCALE GENOMIC DNA]</scope>
    <source>
        <strain evidence="2 3">KACC15460</strain>
    </source>
</reference>
<dbReference type="Proteomes" id="UP001548832">
    <property type="component" value="Unassembled WGS sequence"/>
</dbReference>
<comment type="caution">
    <text evidence="2">The sequence shown here is derived from an EMBL/GenBank/DDBJ whole genome shotgun (WGS) entry which is preliminary data.</text>
</comment>
<proteinExistence type="predicted"/>
<keyword evidence="1" id="KW-0732">Signal</keyword>
<evidence type="ECO:0000313" key="2">
    <source>
        <dbReference type="EMBL" id="MET2827066.1"/>
    </source>
</evidence>
<dbReference type="RefSeq" id="WP_354459116.1">
    <property type="nucleotide sequence ID" value="NZ_JBEWSZ010000001.1"/>
</dbReference>
<accession>A0ABV2DAK6</accession>
<gene>
    <name evidence="2" type="ORF">ABVQ20_08775</name>
</gene>
<dbReference type="EMBL" id="JBEWSZ010000001">
    <property type="protein sequence ID" value="MET2827066.1"/>
    <property type="molecule type" value="Genomic_DNA"/>
</dbReference>
<evidence type="ECO:0000313" key="3">
    <source>
        <dbReference type="Proteomes" id="UP001548832"/>
    </source>
</evidence>
<feature type="signal peptide" evidence="1">
    <location>
        <begin position="1"/>
        <end position="25"/>
    </location>
</feature>
<name>A0ABV2DAK6_9HYPH</name>
<evidence type="ECO:0008006" key="4">
    <source>
        <dbReference type="Google" id="ProtNLM"/>
    </source>
</evidence>
<dbReference type="PROSITE" id="PS51257">
    <property type="entry name" value="PROKAR_LIPOPROTEIN"/>
    <property type="match status" value="1"/>
</dbReference>
<organism evidence="2 3">
    <name type="scientific">Mesorhizobium shangrilense</name>
    <dbReference type="NCBI Taxonomy" id="460060"/>
    <lineage>
        <taxon>Bacteria</taxon>
        <taxon>Pseudomonadati</taxon>
        <taxon>Pseudomonadota</taxon>
        <taxon>Alphaproteobacteria</taxon>
        <taxon>Hyphomicrobiales</taxon>
        <taxon>Phyllobacteriaceae</taxon>
        <taxon>Mesorhizobium</taxon>
    </lineage>
</organism>